<evidence type="ECO:0000259" key="1">
    <source>
        <dbReference type="Pfam" id="PF12973"/>
    </source>
</evidence>
<dbReference type="CDD" id="cd20301">
    <property type="entry name" value="cupin_ChrR"/>
    <property type="match status" value="1"/>
</dbReference>
<dbReference type="InterPro" id="IPR041916">
    <property type="entry name" value="Anti_sigma_zinc_sf"/>
</dbReference>
<comment type="caution">
    <text evidence="2">The sequence shown here is derived from an EMBL/GenBank/DDBJ whole genome shotgun (WGS) entry which is preliminary data.</text>
</comment>
<sequence>MTVLHHLDRNTLLRYASGDLDEAFAAIAAAHLALCEDCRRDLRAVEELGGHFLEHGDAADLSGDALSRIMARIDAAEASGGSIRPKRPPAPAAHQEVPLPLQRYIGSSLSEIPWKFVAPGVHRHRIRLEKPSGSSFYMLKIASGMAMPEHGHGGAEMTLILSGAYRDALGRFGPGDIADLDEHVEHQPRVEPGAPCICIVATEAPTRFKGLLSRLMQRVIGI</sequence>
<dbReference type="InterPro" id="IPR011051">
    <property type="entry name" value="RmlC_Cupin_sf"/>
</dbReference>
<keyword evidence="3" id="KW-1185">Reference proteome</keyword>
<dbReference type="NCBIfam" id="TIGR02451">
    <property type="entry name" value="anti_sig_ChrR"/>
    <property type="match status" value="1"/>
</dbReference>
<reference evidence="2 3" key="1">
    <citation type="journal article" date="2016" name="Int. J. Syst. Evol. Microbiol.">
        <title>Labrenzia salina sp. nov., isolated from the rhizosphere of the halophyte Arthrocnemum macrostachyum.</title>
        <authorList>
            <person name="Camacho M."/>
            <person name="Redondo-Gomez S."/>
            <person name="Rodriguez-Llorente I."/>
            <person name="Rohde M."/>
            <person name="Sproer C."/>
            <person name="Schumann P."/>
            <person name="Klenk H.P."/>
            <person name="Montero-Calasanz M.D.C."/>
        </authorList>
    </citation>
    <scope>NUCLEOTIDE SEQUENCE [LARGE SCALE GENOMIC DNA]</scope>
    <source>
        <strain evidence="2 3">DSM 29163</strain>
    </source>
</reference>
<evidence type="ECO:0000313" key="2">
    <source>
        <dbReference type="EMBL" id="MCX2721355.1"/>
    </source>
</evidence>
<name>A0ABT3QWV6_9HYPH</name>
<dbReference type="Gene3D" id="2.60.120.10">
    <property type="entry name" value="Jelly Rolls"/>
    <property type="match status" value="1"/>
</dbReference>
<dbReference type="SUPFAM" id="SSF51182">
    <property type="entry name" value="RmlC-like cupins"/>
    <property type="match status" value="1"/>
</dbReference>
<proteinExistence type="predicted"/>
<evidence type="ECO:0000313" key="3">
    <source>
        <dbReference type="Proteomes" id="UP001300261"/>
    </source>
</evidence>
<feature type="domain" description="ChrR-like cupin" evidence="1">
    <location>
        <begin position="109"/>
        <end position="202"/>
    </location>
</feature>
<dbReference type="Proteomes" id="UP001300261">
    <property type="component" value="Unassembled WGS sequence"/>
</dbReference>
<dbReference type="Pfam" id="PF12973">
    <property type="entry name" value="Cupin_7"/>
    <property type="match status" value="1"/>
</dbReference>
<dbReference type="Gene3D" id="1.10.10.1320">
    <property type="entry name" value="Anti-sigma factor, zinc-finger domain"/>
    <property type="match status" value="1"/>
</dbReference>
<organism evidence="2 3">
    <name type="scientific">Roseibium salinum</name>
    <dbReference type="NCBI Taxonomy" id="1604349"/>
    <lineage>
        <taxon>Bacteria</taxon>
        <taxon>Pseudomonadati</taxon>
        <taxon>Pseudomonadota</taxon>
        <taxon>Alphaproteobacteria</taxon>
        <taxon>Hyphomicrobiales</taxon>
        <taxon>Stappiaceae</taxon>
        <taxon>Roseibium</taxon>
    </lineage>
</organism>
<gene>
    <name evidence="2" type="ORF">ON753_02895</name>
</gene>
<accession>A0ABT3QWV6</accession>
<dbReference type="InterPro" id="IPR025979">
    <property type="entry name" value="ChrR-like_cupin_dom"/>
</dbReference>
<dbReference type="InterPro" id="IPR012807">
    <property type="entry name" value="Anti-sigma_ChrR"/>
</dbReference>
<dbReference type="EMBL" id="JAPEVI010000002">
    <property type="protein sequence ID" value="MCX2721355.1"/>
    <property type="molecule type" value="Genomic_DNA"/>
</dbReference>
<dbReference type="RefSeq" id="WP_265961055.1">
    <property type="nucleotide sequence ID" value="NZ_JAPEVI010000002.1"/>
</dbReference>
<protein>
    <submittedName>
        <fullName evidence="2">ChrR family anti-sigma-E factor</fullName>
    </submittedName>
</protein>
<dbReference type="InterPro" id="IPR014710">
    <property type="entry name" value="RmlC-like_jellyroll"/>
</dbReference>